<dbReference type="EMBL" id="JACJIQ010000014">
    <property type="protein sequence ID" value="MBA9078628.1"/>
    <property type="molecule type" value="Genomic_DNA"/>
</dbReference>
<dbReference type="PROSITE" id="PS52016">
    <property type="entry name" value="TONB_DEPENDENT_REC_3"/>
    <property type="match status" value="1"/>
</dbReference>
<name>A0A839GW27_9BACT</name>
<evidence type="ECO:0000256" key="1">
    <source>
        <dbReference type="ARBA" id="ARBA00004571"/>
    </source>
</evidence>
<dbReference type="InterPro" id="IPR012910">
    <property type="entry name" value="Plug_dom"/>
</dbReference>
<dbReference type="SUPFAM" id="SSF56935">
    <property type="entry name" value="Porins"/>
    <property type="match status" value="1"/>
</dbReference>
<dbReference type="SUPFAM" id="SSF49464">
    <property type="entry name" value="Carboxypeptidase regulatory domain-like"/>
    <property type="match status" value="1"/>
</dbReference>
<dbReference type="Pfam" id="PF07715">
    <property type="entry name" value="Plug"/>
    <property type="match status" value="1"/>
</dbReference>
<keyword evidence="4 7" id="KW-0812">Transmembrane</keyword>
<keyword evidence="5 7" id="KW-0472">Membrane</keyword>
<dbReference type="RefSeq" id="WP_182513778.1">
    <property type="nucleotide sequence ID" value="NZ_JACJIQ010000014.1"/>
</dbReference>
<protein>
    <submittedName>
        <fullName evidence="9">TonB-linked SusC/RagA family outer membrane protein</fullName>
    </submittedName>
</protein>
<keyword evidence="6 7" id="KW-0998">Cell outer membrane</keyword>
<dbReference type="InterPro" id="IPR036942">
    <property type="entry name" value="Beta-barrel_TonB_sf"/>
</dbReference>
<keyword evidence="2 7" id="KW-0813">Transport</keyword>
<dbReference type="NCBIfam" id="TIGR04057">
    <property type="entry name" value="SusC_RagA_signa"/>
    <property type="match status" value="1"/>
</dbReference>
<evidence type="ECO:0000256" key="2">
    <source>
        <dbReference type="ARBA" id="ARBA00022448"/>
    </source>
</evidence>
<dbReference type="InterPro" id="IPR023997">
    <property type="entry name" value="TonB-dep_OMP_SusC/RagA_CS"/>
</dbReference>
<dbReference type="InterPro" id="IPR008969">
    <property type="entry name" value="CarboxyPept-like_regulatory"/>
</dbReference>
<dbReference type="Gene3D" id="2.40.170.20">
    <property type="entry name" value="TonB-dependent receptor, beta-barrel domain"/>
    <property type="match status" value="1"/>
</dbReference>
<reference evidence="9 10" key="1">
    <citation type="submission" date="2020-08" db="EMBL/GenBank/DDBJ databases">
        <title>Genomic Encyclopedia of Type Strains, Phase IV (KMG-IV): sequencing the most valuable type-strain genomes for metagenomic binning, comparative biology and taxonomic classification.</title>
        <authorList>
            <person name="Goeker M."/>
        </authorList>
    </citation>
    <scope>NUCLEOTIDE SEQUENCE [LARGE SCALE GENOMIC DNA]</scope>
    <source>
        <strain evidence="9 10">DSM 29854</strain>
    </source>
</reference>
<comment type="similarity">
    <text evidence="7">Belongs to the TonB-dependent receptor family.</text>
</comment>
<gene>
    <name evidence="9" type="ORF">FHS90_003358</name>
</gene>
<dbReference type="Gene3D" id="2.170.130.10">
    <property type="entry name" value="TonB-dependent receptor, plug domain"/>
    <property type="match status" value="1"/>
</dbReference>
<organism evidence="9 10">
    <name type="scientific">Rufibacter quisquiliarum</name>
    <dbReference type="NCBI Taxonomy" id="1549639"/>
    <lineage>
        <taxon>Bacteria</taxon>
        <taxon>Pseudomonadati</taxon>
        <taxon>Bacteroidota</taxon>
        <taxon>Cytophagia</taxon>
        <taxon>Cytophagales</taxon>
        <taxon>Hymenobacteraceae</taxon>
        <taxon>Rufibacter</taxon>
    </lineage>
</organism>
<dbReference type="InterPro" id="IPR039426">
    <property type="entry name" value="TonB-dep_rcpt-like"/>
</dbReference>
<sequence>MTRDTISKVKFYALLLMFLPVVAFGQRKQPKAKAIRQTIISSRVTDENGAPLRNAMVSTQEGTVTTYSGEDGSFVLKALPGSVVMIQANGYEDKVIEVAEGGVLDSYALEKMPLFSSSRDVLYLPLGITTSKRSTVSSISSIDGADLETYPDLLLTNTLQGRAAGLTVRHNTGELGNNAPALIIRGLSRGGSDGAITIVDGVERPMEELVPAEIDRVEILKDATAKVLYGSRAANGVILVTTKRGKANTRVTKVSAEYGTMMATRMPKFLGAYDYATLYNEARENDGLAPFYSETELNGYRNSAGANDQRYPNADFYGYFLKDAMPYRRASLQFLGGDNRTQYALVVGYTGASGLEKINTPTNDRFNLRGNLDLEVTPSLRAFAGLAGIIGMTKSADITSGAVFSRLSSHKPNGYPFIIDNEELRNLNAGVGVTSIPALGGSLQHPDNLYGRLMYGGSQHGQNLAGQGTFGLDLKLGNIIPGLAAKSYLTFDNYQSFSRGQSETPVSYGQRWFLNDAGEEQVTYYKLQKRVIQSDQVRKGHSISRTLGWVGDVKYHNQVGVHELTGDVTYFYYRNESSGQLQDVENSNLALRLAYGLQNKYYLEGTAAYMGSNRLASKNRHFLSWAAGAAWVLSEEAFLQGSSAVNFLKLKANIGILGYDRATDYYLFQNRWYTNGTMPFNERNQTTFPRTSIELIGNPDLDWEKSREFSVGVEGLAFQNRLQFEFNFFDELRYDIIMRQGAQYTGIHGGLVPFTNYGETSNRGLEGSISWQQSVGEVHVKMGGNFIYSKNKVLKTDEVAYPEEYMRQTGRGSDALFGYVANGLFRDQAQVESHAFQTFGAYGIGDIKYADLNSDGLVDSRDRKQIGNSFPKTTLGMEVTLQYKGFGLYLLGTSELGVDKMLNNSYYWNFGEGKYSTTAFDRWHPQNNPGGTAPRLTTTNGANNHIGSSFWLDDASFWRLKNVELSYTLNTATSFAKGYRFFVRGTNLLVLSSIRDLDPEVLNGGVANYPVMRGLTGGVSLSF</sequence>
<accession>A0A839GW27</accession>
<evidence type="ECO:0000313" key="9">
    <source>
        <dbReference type="EMBL" id="MBA9078628.1"/>
    </source>
</evidence>
<dbReference type="InterPro" id="IPR023996">
    <property type="entry name" value="TonB-dep_OMP_SusC/RagA"/>
</dbReference>
<evidence type="ECO:0000256" key="3">
    <source>
        <dbReference type="ARBA" id="ARBA00022452"/>
    </source>
</evidence>
<dbReference type="InterPro" id="IPR037066">
    <property type="entry name" value="Plug_dom_sf"/>
</dbReference>
<dbReference type="Proteomes" id="UP000563094">
    <property type="component" value="Unassembled WGS sequence"/>
</dbReference>
<evidence type="ECO:0000256" key="4">
    <source>
        <dbReference type="ARBA" id="ARBA00022692"/>
    </source>
</evidence>
<dbReference type="GO" id="GO:0009279">
    <property type="term" value="C:cell outer membrane"/>
    <property type="evidence" value="ECO:0007669"/>
    <property type="project" value="UniProtKB-SubCell"/>
</dbReference>
<comment type="caution">
    <text evidence="9">The sequence shown here is derived from an EMBL/GenBank/DDBJ whole genome shotgun (WGS) entry which is preliminary data.</text>
</comment>
<dbReference type="NCBIfam" id="TIGR04056">
    <property type="entry name" value="OMP_RagA_SusC"/>
    <property type="match status" value="1"/>
</dbReference>
<evidence type="ECO:0000256" key="5">
    <source>
        <dbReference type="ARBA" id="ARBA00023136"/>
    </source>
</evidence>
<feature type="domain" description="TonB-dependent receptor plug" evidence="8">
    <location>
        <begin position="132"/>
        <end position="237"/>
    </location>
</feature>
<evidence type="ECO:0000313" key="10">
    <source>
        <dbReference type="Proteomes" id="UP000563094"/>
    </source>
</evidence>
<evidence type="ECO:0000256" key="6">
    <source>
        <dbReference type="ARBA" id="ARBA00023237"/>
    </source>
</evidence>
<proteinExistence type="inferred from homology"/>
<comment type="subcellular location">
    <subcellularLocation>
        <location evidence="1 7">Cell outer membrane</location>
        <topology evidence="1 7">Multi-pass membrane protein</topology>
    </subcellularLocation>
</comment>
<dbReference type="Gene3D" id="2.60.40.1120">
    <property type="entry name" value="Carboxypeptidase-like, regulatory domain"/>
    <property type="match status" value="1"/>
</dbReference>
<dbReference type="AlphaFoldDB" id="A0A839GW27"/>
<evidence type="ECO:0000259" key="8">
    <source>
        <dbReference type="Pfam" id="PF07715"/>
    </source>
</evidence>
<keyword evidence="3 7" id="KW-1134">Transmembrane beta strand</keyword>
<evidence type="ECO:0000256" key="7">
    <source>
        <dbReference type="PROSITE-ProRule" id="PRU01360"/>
    </source>
</evidence>
<keyword evidence="10" id="KW-1185">Reference proteome</keyword>